<evidence type="ECO:0000259" key="2">
    <source>
        <dbReference type="Pfam" id="PF22725"/>
    </source>
</evidence>
<dbReference type="InterPro" id="IPR055170">
    <property type="entry name" value="GFO_IDH_MocA-like_dom"/>
</dbReference>
<dbReference type="SUPFAM" id="SSF51735">
    <property type="entry name" value="NAD(P)-binding Rossmann-fold domains"/>
    <property type="match status" value="1"/>
</dbReference>
<evidence type="ECO:0000259" key="1">
    <source>
        <dbReference type="Pfam" id="PF01408"/>
    </source>
</evidence>
<dbReference type="InterPro" id="IPR051450">
    <property type="entry name" value="Gfo/Idh/MocA_Oxidoreductases"/>
</dbReference>
<dbReference type="Pfam" id="PF22725">
    <property type="entry name" value="GFO_IDH_MocA_C3"/>
    <property type="match status" value="1"/>
</dbReference>
<sequence length="291" mass="33246">MNLAIIGAGRWGKNLLREFNKIAEISYICHTGNPETDRWLKENYPAAAITHHYQEILKDKRVSAVVIATPIKTHFKIASVCLKSGKHVFLEKPMTDNLSQAKKLVALAKEKNLILFVGHIFLYHEVFKKIKELTKKDPIQSADFYWSKWGHFTEDILWNLACHEISIALNLMGQPQKISLINKTKAITEGDLVSLKLEFADGKIATININRLSPEKRKTVTLLTKNNLLVWHNDSLYKLDKKTQALKLIYQSKITPLITECRTFLESVKTKKEPVTNGEFGLKVIKTLELL</sequence>
<dbReference type="AlphaFoldDB" id="A0A1G1ZRM3"/>
<dbReference type="InterPro" id="IPR000683">
    <property type="entry name" value="Gfo/Idh/MocA-like_OxRdtase_N"/>
</dbReference>
<dbReference type="EMBL" id="MHJL01000030">
    <property type="protein sequence ID" value="OGY67109.1"/>
    <property type="molecule type" value="Genomic_DNA"/>
</dbReference>
<name>A0A1G1ZRM3_9BACT</name>
<dbReference type="GO" id="GO:0000166">
    <property type="term" value="F:nucleotide binding"/>
    <property type="evidence" value="ECO:0007669"/>
    <property type="project" value="InterPro"/>
</dbReference>
<comment type="caution">
    <text evidence="3">The sequence shown here is derived from an EMBL/GenBank/DDBJ whole genome shotgun (WGS) entry which is preliminary data.</text>
</comment>
<feature type="domain" description="GFO/IDH/MocA-like oxidoreductase" evidence="2">
    <location>
        <begin position="151"/>
        <end position="219"/>
    </location>
</feature>
<dbReference type="Pfam" id="PF01408">
    <property type="entry name" value="GFO_IDH_MocA"/>
    <property type="match status" value="1"/>
</dbReference>
<dbReference type="InterPro" id="IPR036291">
    <property type="entry name" value="NAD(P)-bd_dom_sf"/>
</dbReference>
<reference evidence="3 4" key="1">
    <citation type="journal article" date="2016" name="Nat. Commun.">
        <title>Thousands of microbial genomes shed light on interconnected biogeochemical processes in an aquifer system.</title>
        <authorList>
            <person name="Anantharaman K."/>
            <person name="Brown C.T."/>
            <person name="Hug L.A."/>
            <person name="Sharon I."/>
            <person name="Castelle C.J."/>
            <person name="Probst A.J."/>
            <person name="Thomas B.C."/>
            <person name="Singh A."/>
            <person name="Wilkins M.J."/>
            <person name="Karaoz U."/>
            <person name="Brodie E.L."/>
            <person name="Williams K.H."/>
            <person name="Hubbard S.S."/>
            <person name="Banfield J.F."/>
        </authorList>
    </citation>
    <scope>NUCLEOTIDE SEQUENCE [LARGE SCALE GENOMIC DNA]</scope>
</reference>
<organism evidence="3 4">
    <name type="scientific">Candidatus Harrisonbacteria bacterium RIFCSPLOWO2_02_FULL_41_13b</name>
    <dbReference type="NCBI Taxonomy" id="1798409"/>
    <lineage>
        <taxon>Bacteria</taxon>
        <taxon>Candidatus Harrisoniibacteriota</taxon>
    </lineage>
</organism>
<evidence type="ECO:0000313" key="4">
    <source>
        <dbReference type="Proteomes" id="UP000177690"/>
    </source>
</evidence>
<feature type="domain" description="Gfo/Idh/MocA-like oxidoreductase N-terminal" evidence="1">
    <location>
        <begin position="2"/>
        <end position="119"/>
    </location>
</feature>
<dbReference type="SUPFAM" id="SSF55347">
    <property type="entry name" value="Glyceraldehyde-3-phosphate dehydrogenase-like, C-terminal domain"/>
    <property type="match status" value="1"/>
</dbReference>
<dbReference type="Gene3D" id="3.40.50.720">
    <property type="entry name" value="NAD(P)-binding Rossmann-like Domain"/>
    <property type="match status" value="1"/>
</dbReference>
<proteinExistence type="predicted"/>
<dbReference type="PANTHER" id="PTHR43377">
    <property type="entry name" value="BILIVERDIN REDUCTASE A"/>
    <property type="match status" value="1"/>
</dbReference>
<protein>
    <submittedName>
        <fullName evidence="3">Uncharacterized protein</fullName>
    </submittedName>
</protein>
<accession>A0A1G1ZRM3</accession>
<dbReference type="Gene3D" id="3.30.360.10">
    <property type="entry name" value="Dihydrodipicolinate Reductase, domain 2"/>
    <property type="match status" value="1"/>
</dbReference>
<dbReference type="Proteomes" id="UP000177690">
    <property type="component" value="Unassembled WGS sequence"/>
</dbReference>
<gene>
    <name evidence="3" type="ORF">A3I24_02940</name>
</gene>
<dbReference type="PANTHER" id="PTHR43377:SF6">
    <property type="entry name" value="GFO_IDH_MOCA-LIKE OXIDOREDUCTASE N-TERMINAL DOMAIN-CONTAINING PROTEIN"/>
    <property type="match status" value="1"/>
</dbReference>
<evidence type="ECO:0000313" key="3">
    <source>
        <dbReference type="EMBL" id="OGY67109.1"/>
    </source>
</evidence>